<keyword evidence="1" id="KW-0479">Metal-binding</keyword>
<keyword evidence="1" id="KW-0863">Zinc-finger</keyword>
<accession>A0AA89BZV6</accession>
<dbReference type="Proteomes" id="UP001186944">
    <property type="component" value="Unassembled WGS sequence"/>
</dbReference>
<organism evidence="4 5">
    <name type="scientific">Pinctada imbricata</name>
    <name type="common">Atlantic pearl-oyster</name>
    <name type="synonym">Pinctada martensii</name>
    <dbReference type="NCBI Taxonomy" id="66713"/>
    <lineage>
        <taxon>Eukaryota</taxon>
        <taxon>Metazoa</taxon>
        <taxon>Spiralia</taxon>
        <taxon>Lophotrochozoa</taxon>
        <taxon>Mollusca</taxon>
        <taxon>Bivalvia</taxon>
        <taxon>Autobranchia</taxon>
        <taxon>Pteriomorphia</taxon>
        <taxon>Pterioida</taxon>
        <taxon>Pterioidea</taxon>
        <taxon>Pteriidae</taxon>
        <taxon>Pinctada</taxon>
    </lineage>
</organism>
<dbReference type="CDD" id="cd19756">
    <property type="entry name" value="Bbox2"/>
    <property type="match status" value="1"/>
</dbReference>
<dbReference type="Gene3D" id="3.30.160.60">
    <property type="entry name" value="Classic Zinc Finger"/>
    <property type="match status" value="1"/>
</dbReference>
<dbReference type="InterPro" id="IPR047153">
    <property type="entry name" value="TRIM45/56/19-like"/>
</dbReference>
<dbReference type="CDD" id="cd19757">
    <property type="entry name" value="Bbox1"/>
    <property type="match status" value="1"/>
</dbReference>
<dbReference type="Pfam" id="PF00643">
    <property type="entry name" value="zf-B_box"/>
    <property type="match status" value="1"/>
</dbReference>
<dbReference type="SMART" id="SM00336">
    <property type="entry name" value="BBOX"/>
    <property type="match status" value="2"/>
</dbReference>
<dbReference type="Gene3D" id="2.120.10.30">
    <property type="entry name" value="TolB, C-terminal domain"/>
    <property type="match status" value="1"/>
</dbReference>
<dbReference type="PANTHER" id="PTHR25462:SF296">
    <property type="entry name" value="MEIOTIC P26, ISOFORM F"/>
    <property type="match status" value="1"/>
</dbReference>
<evidence type="ECO:0000313" key="5">
    <source>
        <dbReference type="Proteomes" id="UP001186944"/>
    </source>
</evidence>
<dbReference type="InterPro" id="IPR000315">
    <property type="entry name" value="Znf_B-box"/>
</dbReference>
<evidence type="ECO:0000259" key="3">
    <source>
        <dbReference type="PROSITE" id="PS50119"/>
    </source>
</evidence>
<keyword evidence="1" id="KW-0862">Zinc</keyword>
<dbReference type="SUPFAM" id="SSF57845">
    <property type="entry name" value="B-box zinc-binding domain"/>
    <property type="match status" value="1"/>
</dbReference>
<keyword evidence="5" id="KW-1185">Reference proteome</keyword>
<keyword evidence="2" id="KW-0175">Coiled coil</keyword>
<dbReference type="AlphaFoldDB" id="A0AA89BZV6"/>
<proteinExistence type="predicted"/>
<name>A0AA89BZV6_PINIB</name>
<dbReference type="InterPro" id="IPR011042">
    <property type="entry name" value="6-blade_b-propeller_TolB-like"/>
</dbReference>
<protein>
    <recommendedName>
        <fullName evidence="3">B box-type domain-containing protein</fullName>
    </recommendedName>
</protein>
<feature type="domain" description="B box-type" evidence="3">
    <location>
        <begin position="71"/>
        <end position="112"/>
    </location>
</feature>
<sequence length="566" mass="64932">MATSKEKQYCDLLTPVVCDECDGQNDVINYCLQCNANICGKCKITHCNTRLHREHIVLPRTHPEVVKARRSKKVYCPTHPGQEFVTYCRKCKNPCCAKCITEKHNGHKFLDLEKIIAKTELEVNTTVHELEANLIPMYEQAIAQLDDISSYELNIVNVKLYSKDRLGELINELKEKHEEFLTEVDGQWRNDLEIIKRRKQYLEENLEKVKSAVDRGKTAPIDASILLISDELSRVSSLRPRKITCPGELFFMPSHVLISSLPGIIGRTYNCSEKVIFKSSAENHDTVTKGSNFDLLTMENKVLKRINDICAQSIINCPNKEMWINTAAGCVEVYDKDLNLAKQKNMIEHFSCDDMVLYGSNDLIAINKQKRWVVRISSSGSITLLFSFEDYDTGICVNNKQEIVVGTGSYDFWDMCVFMWRLIVYSPDGSIRLKMRHEICSNITHDNGIEVKQTPGGDYVVATDNEVTRLSLYMDSDSDVKWTYTFEPPHKYERHLGGLYCDSYNNILVGDRHKHEIVMLNMDGQRVRTLLTEEDGIWHPLSMNVDSEGRLWIGQRENVLIATYLM</sequence>
<evidence type="ECO:0000313" key="4">
    <source>
        <dbReference type="EMBL" id="KAK3093852.1"/>
    </source>
</evidence>
<feature type="coiled-coil region" evidence="2">
    <location>
        <begin position="163"/>
        <end position="212"/>
    </location>
</feature>
<dbReference type="SUPFAM" id="SSF63829">
    <property type="entry name" value="Calcium-dependent phosphotriesterase"/>
    <property type="match status" value="1"/>
</dbReference>
<dbReference type="PROSITE" id="PS50119">
    <property type="entry name" value="ZF_BBOX"/>
    <property type="match status" value="2"/>
</dbReference>
<evidence type="ECO:0000256" key="1">
    <source>
        <dbReference type="PROSITE-ProRule" id="PRU00024"/>
    </source>
</evidence>
<dbReference type="PANTHER" id="PTHR25462">
    <property type="entry name" value="BONUS, ISOFORM C-RELATED"/>
    <property type="match status" value="1"/>
</dbReference>
<reference evidence="4" key="1">
    <citation type="submission" date="2019-08" db="EMBL/GenBank/DDBJ databases">
        <title>The improved chromosome-level genome for the pearl oyster Pinctada fucata martensii using PacBio sequencing and Hi-C.</title>
        <authorList>
            <person name="Zheng Z."/>
        </authorList>
    </citation>
    <scope>NUCLEOTIDE SEQUENCE</scope>
    <source>
        <strain evidence="4">ZZ-2019</strain>
        <tissue evidence="4">Adductor muscle</tissue>
    </source>
</reference>
<comment type="caution">
    <text evidence="4">The sequence shown here is derived from an EMBL/GenBank/DDBJ whole genome shotgun (WGS) entry which is preliminary data.</text>
</comment>
<feature type="domain" description="B box-type" evidence="3">
    <location>
        <begin position="13"/>
        <end position="60"/>
    </location>
</feature>
<dbReference type="EMBL" id="VSWD01000009">
    <property type="protein sequence ID" value="KAK3093852.1"/>
    <property type="molecule type" value="Genomic_DNA"/>
</dbReference>
<gene>
    <name evidence="4" type="ORF">FSP39_021092</name>
</gene>
<evidence type="ECO:0000256" key="2">
    <source>
        <dbReference type="SAM" id="Coils"/>
    </source>
</evidence>
<dbReference type="GO" id="GO:0008270">
    <property type="term" value="F:zinc ion binding"/>
    <property type="evidence" value="ECO:0007669"/>
    <property type="project" value="UniProtKB-KW"/>
</dbReference>